<feature type="transmembrane region" description="Helical" evidence="6">
    <location>
        <begin position="76"/>
        <end position="93"/>
    </location>
</feature>
<keyword evidence="4 6" id="KW-1133">Transmembrane helix</keyword>
<dbReference type="InterPro" id="IPR023171">
    <property type="entry name" value="Na/H_antiporter_dom_sf"/>
</dbReference>
<accession>A0A6J6L7A3</accession>
<evidence type="ECO:0000256" key="6">
    <source>
        <dbReference type="SAM" id="Phobius"/>
    </source>
</evidence>
<keyword evidence="5 6" id="KW-0472">Membrane</keyword>
<feature type="transmembrane region" description="Helical" evidence="6">
    <location>
        <begin position="264"/>
        <end position="287"/>
    </location>
</feature>
<keyword evidence="3 6" id="KW-0812">Transmembrane</keyword>
<sequence length="358" mass="38433">MGWGLSVLKGPKSIEYGRFLYPSPMVRKVSDAIRGFLATESAGGILLLIATSIAIVSANTSLSTNYLKFWNPLQNFANTWLISLFFFLVGLEIKREFLSGNLRSFKSASLPIFAAMGGMITPALIFSYMNRANEAGRGWAIAMPTDVALAIGMLALLGSRINISLKIFLLTLAIADDLGSIFIMGIFYSQSIHLSEIASTFGAVALAWVLPSRGKITTDRLIELIHPWSSFFVIPVFALANLGIALSGLSLTSAWDSHVVRGLVVARVIGKIVGITFFAWFVVKLGVARKPDDLTFMDIAGVGALAGMGLTVALIIANLSYQSPEMILDSKIGLLVTAVISSVIGLGILLLSNQTPRK</sequence>
<evidence type="ECO:0000256" key="2">
    <source>
        <dbReference type="ARBA" id="ARBA00022475"/>
    </source>
</evidence>
<dbReference type="GO" id="GO:0005886">
    <property type="term" value="C:plasma membrane"/>
    <property type="evidence" value="ECO:0007669"/>
    <property type="project" value="UniProtKB-SubCell"/>
</dbReference>
<evidence type="ECO:0000256" key="5">
    <source>
        <dbReference type="ARBA" id="ARBA00023136"/>
    </source>
</evidence>
<evidence type="ECO:0000313" key="7">
    <source>
        <dbReference type="EMBL" id="CAB4657542.1"/>
    </source>
</evidence>
<name>A0A6J6L7A3_9ZZZZ</name>
<evidence type="ECO:0000256" key="1">
    <source>
        <dbReference type="ARBA" id="ARBA00004429"/>
    </source>
</evidence>
<feature type="transmembrane region" description="Helical" evidence="6">
    <location>
        <begin position="332"/>
        <end position="351"/>
    </location>
</feature>
<organism evidence="7">
    <name type="scientific">freshwater metagenome</name>
    <dbReference type="NCBI Taxonomy" id="449393"/>
    <lineage>
        <taxon>unclassified sequences</taxon>
        <taxon>metagenomes</taxon>
        <taxon>ecological metagenomes</taxon>
    </lineage>
</organism>
<dbReference type="HAMAP" id="MF_01844">
    <property type="entry name" value="NhaA"/>
    <property type="match status" value="1"/>
</dbReference>
<feature type="transmembrane region" description="Helical" evidence="6">
    <location>
        <begin position="299"/>
        <end position="320"/>
    </location>
</feature>
<comment type="subcellular location">
    <subcellularLocation>
        <location evidence="1">Cell inner membrane</location>
        <topology evidence="1">Multi-pass membrane protein</topology>
    </subcellularLocation>
</comment>
<feature type="transmembrane region" description="Helical" evidence="6">
    <location>
        <begin position="105"/>
        <end position="126"/>
    </location>
</feature>
<dbReference type="EMBL" id="CAEZZC010000004">
    <property type="protein sequence ID" value="CAB4744845.1"/>
    <property type="molecule type" value="Genomic_DNA"/>
</dbReference>
<feature type="transmembrane region" description="Helical" evidence="6">
    <location>
        <begin position="35"/>
        <end position="56"/>
    </location>
</feature>
<evidence type="ECO:0000256" key="3">
    <source>
        <dbReference type="ARBA" id="ARBA00022692"/>
    </source>
</evidence>
<evidence type="ECO:0000313" key="8">
    <source>
        <dbReference type="EMBL" id="CAB4744845.1"/>
    </source>
</evidence>
<dbReference type="PANTHER" id="PTHR30341">
    <property type="entry name" value="SODIUM ION/PROTON ANTIPORTER NHAA-RELATED"/>
    <property type="match status" value="1"/>
</dbReference>
<gene>
    <name evidence="7" type="ORF">UFOPK2289_00225</name>
    <name evidence="8" type="ORF">UFOPK2822_00435</name>
    <name evidence="9" type="ORF">UFOPK3346_00297</name>
    <name evidence="10" type="ORF">UFOPK3670_00173</name>
    <name evidence="11" type="ORF">UFOPK4308_00324</name>
</gene>
<protein>
    <submittedName>
        <fullName evidence="7">Unannotated protein</fullName>
    </submittedName>
</protein>
<dbReference type="Pfam" id="PF06965">
    <property type="entry name" value="Na_H_antiport_1"/>
    <property type="match status" value="1"/>
</dbReference>
<dbReference type="EMBL" id="CAFBMV010000001">
    <property type="protein sequence ID" value="CAB4913048.1"/>
    <property type="molecule type" value="Genomic_DNA"/>
</dbReference>
<dbReference type="PANTHER" id="PTHR30341:SF0">
    <property type="entry name" value="NA(+)_H(+) ANTIPORTER NHAA"/>
    <property type="match status" value="1"/>
</dbReference>
<dbReference type="EMBL" id="CAFBLE010000002">
    <property type="protein sequence ID" value="CAB4857908.1"/>
    <property type="molecule type" value="Genomic_DNA"/>
</dbReference>
<keyword evidence="2" id="KW-1003">Cell membrane</keyword>
<evidence type="ECO:0000313" key="10">
    <source>
        <dbReference type="EMBL" id="CAB4913048.1"/>
    </source>
</evidence>
<evidence type="ECO:0000313" key="9">
    <source>
        <dbReference type="EMBL" id="CAB4857908.1"/>
    </source>
</evidence>
<dbReference type="GO" id="GO:0006885">
    <property type="term" value="P:regulation of pH"/>
    <property type="evidence" value="ECO:0007669"/>
    <property type="project" value="InterPro"/>
</dbReference>
<evidence type="ECO:0000313" key="11">
    <source>
        <dbReference type="EMBL" id="CAB5054433.1"/>
    </source>
</evidence>
<feature type="transmembrane region" description="Helical" evidence="6">
    <location>
        <begin position="194"/>
        <end position="210"/>
    </location>
</feature>
<reference evidence="7" key="1">
    <citation type="submission" date="2020-05" db="EMBL/GenBank/DDBJ databases">
        <authorList>
            <person name="Chiriac C."/>
            <person name="Salcher M."/>
            <person name="Ghai R."/>
            <person name="Kavagutti S V."/>
        </authorList>
    </citation>
    <scope>NUCLEOTIDE SEQUENCE</scope>
</reference>
<dbReference type="AlphaFoldDB" id="A0A6J6L7A3"/>
<dbReference type="InterPro" id="IPR004670">
    <property type="entry name" value="NhaA"/>
</dbReference>
<dbReference type="Gene3D" id="1.20.1530.10">
    <property type="entry name" value="Na+/H+ antiporter like domain"/>
    <property type="match status" value="1"/>
</dbReference>
<feature type="transmembrane region" description="Helical" evidence="6">
    <location>
        <begin position="138"/>
        <end position="157"/>
    </location>
</feature>
<evidence type="ECO:0000256" key="4">
    <source>
        <dbReference type="ARBA" id="ARBA00022989"/>
    </source>
</evidence>
<dbReference type="EMBL" id="CAFBQL010000002">
    <property type="protein sequence ID" value="CAB5054433.1"/>
    <property type="molecule type" value="Genomic_DNA"/>
</dbReference>
<dbReference type="GO" id="GO:0015385">
    <property type="term" value="F:sodium:proton antiporter activity"/>
    <property type="evidence" value="ECO:0007669"/>
    <property type="project" value="TreeGrafter"/>
</dbReference>
<feature type="transmembrane region" description="Helical" evidence="6">
    <location>
        <begin position="169"/>
        <end position="188"/>
    </location>
</feature>
<dbReference type="EMBL" id="CAEZWT010000003">
    <property type="protein sequence ID" value="CAB4657542.1"/>
    <property type="molecule type" value="Genomic_DNA"/>
</dbReference>
<proteinExistence type="inferred from homology"/>
<feature type="transmembrane region" description="Helical" evidence="6">
    <location>
        <begin position="231"/>
        <end position="252"/>
    </location>
</feature>